<sequence length="270" mass="28198">MSTVALPETCAAPGVLWVSPATALYLGPSLGLAAHSTSVHCLVVGVDGPLEVRVGADAVSARSVLVPPRTVHRVVAEPGTRILFCYNDANSVRAQELSALMTEPGLLATRHRDEPALLRLCGRAAPSGAELGEAAFGTATPPEPRIRRTMERVRADPAGCTATTLAQAEHLSTPYFLRVFGRETGTSFRRYRLWARMLRAAESIAAGADLTRAAADAGFASPSHFSDAFLAMFGLSATALLGTGARLVAGGTPGEWSGKSVGSARTAARY</sequence>
<dbReference type="SMART" id="SM00342">
    <property type="entry name" value="HTH_ARAC"/>
    <property type="match status" value="1"/>
</dbReference>
<dbReference type="InterPro" id="IPR050204">
    <property type="entry name" value="AraC_XylS_family_regulators"/>
</dbReference>
<reference evidence="6" key="1">
    <citation type="submission" date="2016-10" db="EMBL/GenBank/DDBJ databases">
        <authorList>
            <person name="Varghese N."/>
            <person name="Submissions S."/>
        </authorList>
    </citation>
    <scope>NUCLEOTIDE SEQUENCE [LARGE SCALE GENOMIC DNA]</scope>
    <source>
        <strain evidence="6">DSM 44234</strain>
    </source>
</reference>
<keyword evidence="6" id="KW-1185">Reference proteome</keyword>
<dbReference type="GO" id="GO:0003700">
    <property type="term" value="F:DNA-binding transcription factor activity"/>
    <property type="evidence" value="ECO:0007669"/>
    <property type="project" value="InterPro"/>
</dbReference>
<evidence type="ECO:0000256" key="3">
    <source>
        <dbReference type="ARBA" id="ARBA00023163"/>
    </source>
</evidence>
<keyword evidence="1" id="KW-0805">Transcription regulation</keyword>
<dbReference type="Gene3D" id="1.10.10.60">
    <property type="entry name" value="Homeodomain-like"/>
    <property type="match status" value="1"/>
</dbReference>
<evidence type="ECO:0000256" key="1">
    <source>
        <dbReference type="ARBA" id="ARBA00023015"/>
    </source>
</evidence>
<dbReference type="GO" id="GO:0043565">
    <property type="term" value="F:sequence-specific DNA binding"/>
    <property type="evidence" value="ECO:0007669"/>
    <property type="project" value="InterPro"/>
</dbReference>
<dbReference type="Proteomes" id="UP000182241">
    <property type="component" value="Unassembled WGS sequence"/>
</dbReference>
<proteinExistence type="predicted"/>
<organism evidence="5 6">
    <name type="scientific">Tsukamurella tyrosinosolvens</name>
    <dbReference type="NCBI Taxonomy" id="57704"/>
    <lineage>
        <taxon>Bacteria</taxon>
        <taxon>Bacillati</taxon>
        <taxon>Actinomycetota</taxon>
        <taxon>Actinomycetes</taxon>
        <taxon>Mycobacteriales</taxon>
        <taxon>Tsukamurellaceae</taxon>
        <taxon>Tsukamurella</taxon>
    </lineage>
</organism>
<dbReference type="AlphaFoldDB" id="A0A1H4XWB5"/>
<accession>A0A1H4XWB5</accession>
<dbReference type="PANTHER" id="PTHR46796">
    <property type="entry name" value="HTH-TYPE TRANSCRIPTIONAL ACTIVATOR RHAS-RELATED"/>
    <property type="match status" value="1"/>
</dbReference>
<dbReference type="InterPro" id="IPR018062">
    <property type="entry name" value="HTH_AraC-typ_CS"/>
</dbReference>
<feature type="domain" description="HTH araC/xylS-type" evidence="4">
    <location>
        <begin position="144"/>
        <end position="243"/>
    </location>
</feature>
<dbReference type="PROSITE" id="PS01124">
    <property type="entry name" value="HTH_ARAC_FAMILY_2"/>
    <property type="match status" value="1"/>
</dbReference>
<dbReference type="PROSITE" id="PS00041">
    <property type="entry name" value="HTH_ARAC_FAMILY_1"/>
    <property type="match status" value="1"/>
</dbReference>
<evidence type="ECO:0000313" key="6">
    <source>
        <dbReference type="Proteomes" id="UP000182241"/>
    </source>
</evidence>
<dbReference type="OrthoDB" id="5295226at2"/>
<name>A0A1H4XWB5_TSUTY</name>
<dbReference type="InterPro" id="IPR018060">
    <property type="entry name" value="HTH_AraC"/>
</dbReference>
<keyword evidence="3" id="KW-0804">Transcription</keyword>
<dbReference type="EMBL" id="FNSA01000003">
    <property type="protein sequence ID" value="SED09014.1"/>
    <property type="molecule type" value="Genomic_DNA"/>
</dbReference>
<dbReference type="Pfam" id="PF12833">
    <property type="entry name" value="HTH_18"/>
    <property type="match status" value="1"/>
</dbReference>
<evidence type="ECO:0000256" key="2">
    <source>
        <dbReference type="ARBA" id="ARBA00023125"/>
    </source>
</evidence>
<dbReference type="RefSeq" id="WP_074850723.1">
    <property type="nucleotide sequence ID" value="NZ_CBDRGN010000003.1"/>
</dbReference>
<evidence type="ECO:0000259" key="4">
    <source>
        <dbReference type="PROSITE" id="PS01124"/>
    </source>
</evidence>
<gene>
    <name evidence="5" type="ORF">SAMN04489793_3941</name>
</gene>
<evidence type="ECO:0000313" key="5">
    <source>
        <dbReference type="EMBL" id="SED09014.1"/>
    </source>
</evidence>
<keyword evidence="2 5" id="KW-0238">DNA-binding</keyword>
<protein>
    <submittedName>
        <fullName evidence="5">AraC-type DNA-binding protein</fullName>
    </submittedName>
</protein>
<dbReference type="STRING" id="57704.SAMN04489793_3941"/>